<dbReference type="KEGG" id="sclf:BB341_29920"/>
<reference evidence="3 4" key="1">
    <citation type="journal article" date="2010" name="Genome Biol. Evol.">
        <title>The sequence of a 1.8-mb bacterial linear plasmid reveals a rich evolutionary reservoir of secondary metabolic pathways.</title>
        <authorList>
            <person name="Medema M.H."/>
            <person name="Trefzer A."/>
            <person name="Kovalchuk A."/>
            <person name="van den Berg M."/>
            <person name="Mueller U."/>
            <person name="Heijne W."/>
            <person name="Wu L."/>
            <person name="Alam M.T."/>
            <person name="Ronning C.M."/>
            <person name="Nierman W.C."/>
            <person name="Bovenberg R.A.L."/>
            <person name="Breitling R."/>
            <person name="Takano E."/>
        </authorList>
    </citation>
    <scope>NUCLEOTIDE SEQUENCE [LARGE SCALE GENOMIC DNA]</scope>
    <source>
        <strain evidence="4">ATCC 27064 / DSM 738 / JCM 4710 / NBRC 13307 / NCIMB 12785 / NRRL 3585 / VKM Ac-602</strain>
        <plasmid evidence="3">pSCL4</plasmid>
    </source>
</reference>
<accession>B5H137</accession>
<sequence length="210" mass="22504">MRKDQITVKFRVTPARLTAAVIATASITLGLSGTPAYASGAPGEIKIGGYCLDAQNSGPYDGAAVQLYPCNGTGAQYWYERVYTSGMNTKVQLVNKASGRCLDIPNNRAHNGAQLQVWTCNQSDAQRFRFERFNPSGGWTTLVNDTSGLVVDAPGRIWHTGGRPYLHERNGTAAQNWYFTPGSEYHGGGGGCSDLPDGLGRGPKRGCAEL</sequence>
<protein>
    <submittedName>
        <fullName evidence="3">Glycoside hydrolase family 5</fullName>
    </submittedName>
</protein>
<dbReference type="OrthoDB" id="3296611at2"/>
<evidence type="ECO:0000313" key="3">
    <source>
        <dbReference type="EMBL" id="EFG04653.2"/>
    </source>
</evidence>
<dbReference type="eggNOG" id="COG3537">
    <property type="taxonomic scope" value="Bacteria"/>
</dbReference>
<organism evidence="3 4">
    <name type="scientific">Streptomyces clavuligerus</name>
    <dbReference type="NCBI Taxonomy" id="1901"/>
    <lineage>
        <taxon>Bacteria</taxon>
        <taxon>Bacillati</taxon>
        <taxon>Actinomycetota</taxon>
        <taxon>Actinomycetes</taxon>
        <taxon>Kitasatosporales</taxon>
        <taxon>Streptomycetaceae</taxon>
        <taxon>Streptomyces</taxon>
    </lineage>
</organism>
<feature type="domain" description="Ricin B lectin" evidence="2">
    <location>
        <begin position="41"/>
        <end position="180"/>
    </location>
</feature>
<dbReference type="Pfam" id="PF14200">
    <property type="entry name" value="RicinB_lectin_2"/>
    <property type="match status" value="1"/>
</dbReference>
<dbReference type="GeneID" id="93734245"/>
<geneLocation type="plasmid" evidence="3 4">
    <name>pSCL4</name>
</geneLocation>
<dbReference type="GO" id="GO:0016787">
    <property type="term" value="F:hydrolase activity"/>
    <property type="evidence" value="ECO:0007669"/>
    <property type="project" value="UniProtKB-KW"/>
</dbReference>
<dbReference type="AlphaFoldDB" id="B5H137"/>
<dbReference type="RefSeq" id="WP_003957974.1">
    <property type="nucleotide sequence ID" value="NZ_CM000914.1"/>
</dbReference>
<feature type="signal peptide" evidence="1">
    <location>
        <begin position="1"/>
        <end position="38"/>
    </location>
</feature>
<name>B5H137_STRCL</name>
<dbReference type="EMBL" id="CM000914">
    <property type="protein sequence ID" value="EFG04653.2"/>
    <property type="molecule type" value="Genomic_DNA"/>
</dbReference>
<dbReference type="InterPro" id="IPR035992">
    <property type="entry name" value="Ricin_B-like_lectins"/>
</dbReference>
<feature type="chain" id="PRO_5007910817" evidence="1">
    <location>
        <begin position="39"/>
        <end position="210"/>
    </location>
</feature>
<evidence type="ECO:0000313" key="4">
    <source>
        <dbReference type="Proteomes" id="UP000002357"/>
    </source>
</evidence>
<dbReference type="SUPFAM" id="SSF50370">
    <property type="entry name" value="Ricin B-like lectins"/>
    <property type="match status" value="1"/>
</dbReference>
<keyword evidence="3" id="KW-0614">Plasmid</keyword>
<dbReference type="SMART" id="SM00458">
    <property type="entry name" value="RICIN"/>
    <property type="match status" value="1"/>
</dbReference>
<evidence type="ECO:0000259" key="2">
    <source>
        <dbReference type="SMART" id="SM00458"/>
    </source>
</evidence>
<keyword evidence="3" id="KW-0378">Hydrolase</keyword>
<proteinExistence type="predicted"/>
<evidence type="ECO:0000256" key="1">
    <source>
        <dbReference type="SAM" id="SignalP"/>
    </source>
</evidence>
<gene>
    <name evidence="3" type="ORF">SCLAV_p1167</name>
</gene>
<keyword evidence="4" id="KW-1185">Reference proteome</keyword>
<dbReference type="CDD" id="cd00161">
    <property type="entry name" value="beta-trefoil_Ricin-like"/>
    <property type="match status" value="1"/>
</dbReference>
<dbReference type="Proteomes" id="UP000002357">
    <property type="component" value="Plasmid pSCL4"/>
</dbReference>
<dbReference type="Gene3D" id="2.80.10.50">
    <property type="match status" value="3"/>
</dbReference>
<dbReference type="PROSITE" id="PS50231">
    <property type="entry name" value="RICIN_B_LECTIN"/>
    <property type="match status" value="1"/>
</dbReference>
<keyword evidence="1" id="KW-0732">Signal</keyword>
<dbReference type="InterPro" id="IPR000772">
    <property type="entry name" value="Ricin_B_lectin"/>
</dbReference>